<dbReference type="Proteomes" id="UP001195483">
    <property type="component" value="Unassembled WGS sequence"/>
</dbReference>
<comment type="caution">
    <text evidence="2">The sequence shown here is derived from an EMBL/GenBank/DDBJ whole genome shotgun (WGS) entry which is preliminary data.</text>
</comment>
<feature type="compositionally biased region" description="Basic and acidic residues" evidence="1">
    <location>
        <begin position="26"/>
        <end position="71"/>
    </location>
</feature>
<name>A0AAE0TCN6_9BIVA</name>
<organism evidence="2 3">
    <name type="scientific">Potamilus streckersoni</name>
    <dbReference type="NCBI Taxonomy" id="2493646"/>
    <lineage>
        <taxon>Eukaryota</taxon>
        <taxon>Metazoa</taxon>
        <taxon>Spiralia</taxon>
        <taxon>Lophotrochozoa</taxon>
        <taxon>Mollusca</taxon>
        <taxon>Bivalvia</taxon>
        <taxon>Autobranchia</taxon>
        <taxon>Heteroconchia</taxon>
        <taxon>Palaeoheterodonta</taxon>
        <taxon>Unionida</taxon>
        <taxon>Unionoidea</taxon>
        <taxon>Unionidae</taxon>
        <taxon>Ambleminae</taxon>
        <taxon>Lampsilini</taxon>
        <taxon>Potamilus</taxon>
    </lineage>
</organism>
<sequence>MSEEDRESSYAEENTQEIESDEEHAEEMYTKDNVEVREDNELTEEHGSGRQKGKEEIVNMNMDRKTDDKTA</sequence>
<proteinExistence type="predicted"/>
<feature type="region of interest" description="Disordered" evidence="1">
    <location>
        <begin position="1"/>
        <end position="71"/>
    </location>
</feature>
<dbReference type="EMBL" id="JAEAOA010001875">
    <property type="protein sequence ID" value="KAK3607796.1"/>
    <property type="molecule type" value="Genomic_DNA"/>
</dbReference>
<evidence type="ECO:0000313" key="3">
    <source>
        <dbReference type="Proteomes" id="UP001195483"/>
    </source>
</evidence>
<evidence type="ECO:0000256" key="1">
    <source>
        <dbReference type="SAM" id="MobiDB-lite"/>
    </source>
</evidence>
<protein>
    <submittedName>
        <fullName evidence="2">Uncharacterized protein</fullName>
    </submittedName>
</protein>
<keyword evidence="3" id="KW-1185">Reference proteome</keyword>
<feature type="compositionally biased region" description="Acidic residues" evidence="1">
    <location>
        <begin position="14"/>
        <end position="25"/>
    </location>
</feature>
<reference evidence="2" key="1">
    <citation type="journal article" date="2021" name="Genome Biol. Evol.">
        <title>A High-Quality Reference Genome for a Parasitic Bivalve with Doubly Uniparental Inheritance (Bivalvia: Unionida).</title>
        <authorList>
            <person name="Smith C.H."/>
        </authorList>
    </citation>
    <scope>NUCLEOTIDE SEQUENCE</scope>
    <source>
        <strain evidence="2">CHS0354</strain>
    </source>
</reference>
<accession>A0AAE0TCN6</accession>
<dbReference type="AlphaFoldDB" id="A0AAE0TCN6"/>
<evidence type="ECO:0000313" key="2">
    <source>
        <dbReference type="EMBL" id="KAK3607796.1"/>
    </source>
</evidence>
<reference evidence="2" key="3">
    <citation type="submission" date="2023-05" db="EMBL/GenBank/DDBJ databases">
        <authorList>
            <person name="Smith C.H."/>
        </authorList>
    </citation>
    <scope>NUCLEOTIDE SEQUENCE</scope>
    <source>
        <strain evidence="2">CHS0354</strain>
        <tissue evidence="2">Mantle</tissue>
    </source>
</reference>
<reference evidence="2" key="2">
    <citation type="journal article" date="2021" name="Genome Biol. Evol.">
        <title>Developing a high-quality reference genome for a parasitic bivalve with doubly uniparental inheritance (Bivalvia: Unionida).</title>
        <authorList>
            <person name="Smith C.H."/>
        </authorList>
    </citation>
    <scope>NUCLEOTIDE SEQUENCE</scope>
    <source>
        <strain evidence="2">CHS0354</strain>
        <tissue evidence="2">Mantle</tissue>
    </source>
</reference>
<gene>
    <name evidence="2" type="ORF">CHS0354_031293</name>
</gene>